<evidence type="ECO:0000256" key="2">
    <source>
        <dbReference type="ARBA" id="ARBA00022679"/>
    </source>
</evidence>
<dbReference type="PROSITE" id="PS50968">
    <property type="entry name" value="BIOTINYL_LIPOYL"/>
    <property type="match status" value="1"/>
</dbReference>
<dbReference type="GO" id="GO:0016407">
    <property type="term" value="F:acetyltransferase activity"/>
    <property type="evidence" value="ECO:0007669"/>
    <property type="project" value="TreeGrafter"/>
</dbReference>
<dbReference type="RefSeq" id="WP_048101472.1">
    <property type="nucleotide sequence ID" value="NZ_JBBYJF010000032.1"/>
</dbReference>
<dbReference type="GO" id="GO:0005737">
    <property type="term" value="C:cytoplasm"/>
    <property type="evidence" value="ECO:0007669"/>
    <property type="project" value="TreeGrafter"/>
</dbReference>
<protein>
    <recommendedName>
        <fullName evidence="5">Lipoyl-binding domain-containing protein</fullName>
    </recommendedName>
</protein>
<proteinExistence type="predicted"/>
<dbReference type="CDD" id="cd06849">
    <property type="entry name" value="lipoyl_domain"/>
    <property type="match status" value="1"/>
</dbReference>
<comment type="cofactor">
    <cofactor evidence="1">
        <name>(R)-lipoate</name>
        <dbReference type="ChEBI" id="CHEBI:83088"/>
    </cofactor>
</comment>
<evidence type="ECO:0000259" key="5">
    <source>
        <dbReference type="PROSITE" id="PS50968"/>
    </source>
</evidence>
<evidence type="ECO:0000256" key="4">
    <source>
        <dbReference type="ARBA" id="ARBA00023315"/>
    </source>
</evidence>
<organism evidence="6 7">
    <name type="scientific">Acidiplasma aeolicum</name>
    <dbReference type="NCBI Taxonomy" id="507754"/>
    <lineage>
        <taxon>Archaea</taxon>
        <taxon>Methanobacteriati</taxon>
        <taxon>Thermoplasmatota</taxon>
        <taxon>Thermoplasmata</taxon>
        <taxon>Thermoplasmatales</taxon>
        <taxon>Ferroplasmaceae</taxon>
        <taxon>Acidiplasma</taxon>
    </lineage>
</organism>
<dbReference type="InterPro" id="IPR003016">
    <property type="entry name" value="2-oxoA_DH_lipoyl-BS"/>
</dbReference>
<dbReference type="Proteomes" id="UP000050320">
    <property type="component" value="Unassembled WGS sequence"/>
</dbReference>
<accession>A0A0N8VL76</accession>
<keyword evidence="2" id="KW-0808">Transferase</keyword>
<dbReference type="OrthoDB" id="56234at2157"/>
<evidence type="ECO:0000313" key="6">
    <source>
        <dbReference type="EMBL" id="KQB35748.1"/>
    </source>
</evidence>
<comment type="caution">
    <text evidence="6">The sequence shown here is derived from an EMBL/GenBank/DDBJ whole genome shotgun (WGS) entry which is preliminary data.</text>
</comment>
<dbReference type="InterPro" id="IPR011053">
    <property type="entry name" value="Single_hybrid_motif"/>
</dbReference>
<gene>
    <name evidence="6" type="ORF">AOG54_02765</name>
</gene>
<evidence type="ECO:0000256" key="1">
    <source>
        <dbReference type="ARBA" id="ARBA00001938"/>
    </source>
</evidence>
<keyword evidence="3" id="KW-0450">Lipoyl</keyword>
<dbReference type="Pfam" id="PF00364">
    <property type="entry name" value="Biotin_lipoyl"/>
    <property type="match status" value="1"/>
</dbReference>
<keyword evidence="4" id="KW-0012">Acyltransferase</keyword>
<dbReference type="GO" id="GO:0031405">
    <property type="term" value="F:lipoic acid binding"/>
    <property type="evidence" value="ECO:0007669"/>
    <property type="project" value="TreeGrafter"/>
</dbReference>
<name>A0A0N8VL76_9ARCH</name>
<dbReference type="PROSITE" id="PS00189">
    <property type="entry name" value="LIPOYL"/>
    <property type="match status" value="1"/>
</dbReference>
<dbReference type="InterPro" id="IPR000089">
    <property type="entry name" value="Biotin_lipoyl"/>
</dbReference>
<reference evidence="6 7" key="1">
    <citation type="submission" date="2015-09" db="EMBL/GenBank/DDBJ databases">
        <title>Heavy metals and arsenic resistance mechanisms in polyextremophilic archaea of the family Ferroplasmaceae.</title>
        <authorList>
            <person name="Bulaev A.G."/>
            <person name="Kanygina A.V."/>
        </authorList>
    </citation>
    <scope>NUCLEOTIDE SEQUENCE [LARGE SCALE GENOMIC DNA]</scope>
    <source>
        <strain evidence="6 7">VT</strain>
    </source>
</reference>
<dbReference type="Gene3D" id="2.40.50.100">
    <property type="match status" value="1"/>
</dbReference>
<dbReference type="PANTHER" id="PTHR43178:SF5">
    <property type="entry name" value="LIPOAMIDE ACYLTRANSFERASE COMPONENT OF BRANCHED-CHAIN ALPHA-KETO ACID DEHYDROGENASE COMPLEX, MITOCHONDRIAL"/>
    <property type="match status" value="1"/>
</dbReference>
<evidence type="ECO:0000256" key="3">
    <source>
        <dbReference type="ARBA" id="ARBA00022823"/>
    </source>
</evidence>
<sequence>MTLIKMPSIWNFEELGKAVVTQWYVKEGDSVKEGDPVCQIMAAKVTVEVPSPVTGTVKKIMAEMNQEISPGDPLMDVE</sequence>
<evidence type="ECO:0000313" key="7">
    <source>
        <dbReference type="Proteomes" id="UP000050320"/>
    </source>
</evidence>
<dbReference type="PANTHER" id="PTHR43178">
    <property type="entry name" value="DIHYDROLIPOAMIDE ACETYLTRANSFERASE COMPONENT OF PYRUVATE DEHYDROGENASE COMPLEX"/>
    <property type="match status" value="1"/>
</dbReference>
<keyword evidence="7" id="KW-1185">Reference proteome</keyword>
<dbReference type="InterPro" id="IPR050743">
    <property type="entry name" value="2-oxoacid_DH_E2_comp"/>
</dbReference>
<dbReference type="SUPFAM" id="SSF51230">
    <property type="entry name" value="Single hybrid motif"/>
    <property type="match status" value="1"/>
</dbReference>
<dbReference type="AlphaFoldDB" id="A0A0N8VL76"/>
<feature type="domain" description="Lipoyl-binding" evidence="5">
    <location>
        <begin position="1"/>
        <end position="78"/>
    </location>
</feature>
<dbReference type="EMBL" id="LKBG01000089">
    <property type="protein sequence ID" value="KQB35748.1"/>
    <property type="molecule type" value="Genomic_DNA"/>
</dbReference>
<dbReference type="GeneID" id="84222532"/>